<dbReference type="InterPro" id="IPR011013">
    <property type="entry name" value="Gal_mutarotase_sf_dom"/>
</dbReference>
<dbReference type="InterPro" id="IPR008183">
    <property type="entry name" value="Aldose_1/G6P_1-epimerase"/>
</dbReference>
<dbReference type="EMBL" id="JBHRXK010000008">
    <property type="protein sequence ID" value="MFC3552200.1"/>
    <property type="molecule type" value="Genomic_DNA"/>
</dbReference>
<keyword evidence="6" id="KW-1185">Reference proteome</keyword>
<dbReference type="InterPro" id="IPR014718">
    <property type="entry name" value="GH-type_carb-bd"/>
</dbReference>
<accession>A0ABV7RW47</accession>
<dbReference type="InterPro" id="IPR025532">
    <property type="entry name" value="G6P_1-epimerase"/>
</dbReference>
<dbReference type="EC" id="5.1.3.15" evidence="4"/>
<name>A0ABV7RW47_9GAMM</name>
<comment type="caution">
    <text evidence="5">The sequence shown here is derived from an EMBL/GenBank/DDBJ whole genome shotgun (WGS) entry which is preliminary data.</text>
</comment>
<evidence type="ECO:0000313" key="5">
    <source>
        <dbReference type="EMBL" id="MFC3552200.1"/>
    </source>
</evidence>
<dbReference type="RefSeq" id="WP_386759959.1">
    <property type="nucleotide sequence ID" value="NZ_JBHRXK010000008.1"/>
</dbReference>
<keyword evidence="3 4" id="KW-0413">Isomerase</keyword>
<sequence>MPLTAQPLPHHGRDSLLLLTSDGARAQVGLYGAQVTSWQPVPGRERLYLSPNATWTTGTAIRGGIPVVFPQFGGRGPLAKHGFARLSDWRFLGIDATALGQPAAVLELSDSADTRRHWPTRFRARLHVALSASALRVGLEVRNEDTAAATFTTALHTYLRVDSLEGTVLEGLERAPYLDSTRGDTPMPAQGEGIRFNTETDRIYPDSPHETVLHGRNGRVRVRMSGFKDTVVWNPGASLAASMADLGPGEHEHFVCVEAATVIEPVTLASGESWLGWQQLVDESD</sequence>
<dbReference type="PANTHER" id="PTHR11122">
    <property type="entry name" value="APOSPORY-ASSOCIATED PROTEIN C-RELATED"/>
    <property type="match status" value="1"/>
</dbReference>
<evidence type="ECO:0000256" key="2">
    <source>
        <dbReference type="ARBA" id="ARBA00005866"/>
    </source>
</evidence>
<evidence type="ECO:0000256" key="4">
    <source>
        <dbReference type="PIRNR" id="PIRNR016020"/>
    </source>
</evidence>
<dbReference type="SUPFAM" id="SSF74650">
    <property type="entry name" value="Galactose mutarotase-like"/>
    <property type="match status" value="1"/>
</dbReference>
<gene>
    <name evidence="5" type="ORF">ACFOLC_14440</name>
</gene>
<comment type="similarity">
    <text evidence="2 4">Belongs to the glucose-6-phosphate 1-epimerase family.</text>
</comment>
<protein>
    <recommendedName>
        <fullName evidence="4">Putative glucose-6-phosphate 1-epimerase</fullName>
        <ecNumber evidence="4">5.1.3.15</ecNumber>
    </recommendedName>
</protein>
<dbReference type="PIRSF" id="PIRSF016020">
    <property type="entry name" value="PHexose_mutarotase"/>
    <property type="match status" value="1"/>
</dbReference>
<dbReference type="Gene3D" id="2.70.98.10">
    <property type="match status" value="1"/>
</dbReference>
<evidence type="ECO:0000256" key="1">
    <source>
        <dbReference type="ARBA" id="ARBA00001096"/>
    </source>
</evidence>
<dbReference type="Pfam" id="PF01263">
    <property type="entry name" value="Aldose_epim"/>
    <property type="match status" value="1"/>
</dbReference>
<organism evidence="5 6">
    <name type="scientific">Lysobacter cavernae</name>
    <dbReference type="NCBI Taxonomy" id="1685901"/>
    <lineage>
        <taxon>Bacteria</taxon>
        <taxon>Pseudomonadati</taxon>
        <taxon>Pseudomonadota</taxon>
        <taxon>Gammaproteobacteria</taxon>
        <taxon>Lysobacterales</taxon>
        <taxon>Lysobacteraceae</taxon>
        <taxon>Lysobacter</taxon>
    </lineage>
</organism>
<dbReference type="PANTHER" id="PTHR11122:SF13">
    <property type="entry name" value="GLUCOSE-6-PHOSPHATE 1-EPIMERASE"/>
    <property type="match status" value="1"/>
</dbReference>
<proteinExistence type="inferred from homology"/>
<reference evidence="6" key="1">
    <citation type="journal article" date="2019" name="Int. J. Syst. Evol. Microbiol.">
        <title>The Global Catalogue of Microorganisms (GCM) 10K type strain sequencing project: providing services to taxonomists for standard genome sequencing and annotation.</title>
        <authorList>
            <consortium name="The Broad Institute Genomics Platform"/>
            <consortium name="The Broad Institute Genome Sequencing Center for Infectious Disease"/>
            <person name="Wu L."/>
            <person name="Ma J."/>
        </authorList>
    </citation>
    <scope>NUCLEOTIDE SEQUENCE [LARGE SCALE GENOMIC DNA]</scope>
    <source>
        <strain evidence="6">KCTC 42875</strain>
    </source>
</reference>
<dbReference type="CDD" id="cd09020">
    <property type="entry name" value="D-hex-6-P-epi_like"/>
    <property type="match status" value="1"/>
</dbReference>
<dbReference type="Proteomes" id="UP001595740">
    <property type="component" value="Unassembled WGS sequence"/>
</dbReference>
<evidence type="ECO:0000256" key="3">
    <source>
        <dbReference type="ARBA" id="ARBA00023235"/>
    </source>
</evidence>
<comment type="catalytic activity">
    <reaction evidence="1">
        <text>alpha-D-glucose 6-phosphate = beta-D-glucose 6-phosphate</text>
        <dbReference type="Rhea" id="RHEA:16249"/>
        <dbReference type="ChEBI" id="CHEBI:58225"/>
        <dbReference type="ChEBI" id="CHEBI:58247"/>
        <dbReference type="EC" id="5.1.3.15"/>
    </reaction>
</comment>
<evidence type="ECO:0000313" key="6">
    <source>
        <dbReference type="Proteomes" id="UP001595740"/>
    </source>
</evidence>